<feature type="signal peptide" evidence="1">
    <location>
        <begin position="1"/>
        <end position="22"/>
    </location>
</feature>
<evidence type="ECO:0000313" key="4">
    <source>
        <dbReference type="WBParaSite" id="TCONS_00009476.p1"/>
    </source>
</evidence>
<reference evidence="3" key="1">
    <citation type="submission" date="2015-08" db="UniProtKB">
        <authorList>
            <consortium name="WormBaseParasite"/>
        </authorList>
    </citation>
    <scope>IDENTIFICATION</scope>
</reference>
<feature type="chain" id="PRO_5005328090" evidence="1">
    <location>
        <begin position="23"/>
        <end position="255"/>
    </location>
</feature>
<keyword evidence="2" id="KW-1185">Reference proteome</keyword>
<dbReference type="AlphaFoldDB" id="A0A0K0ED83"/>
<protein>
    <submittedName>
        <fullName evidence="3 4">Uncharacterized protein</fullName>
    </submittedName>
</protein>
<evidence type="ECO:0000313" key="2">
    <source>
        <dbReference type="Proteomes" id="UP000035681"/>
    </source>
</evidence>
<sequence>MKIYLVQLTYLYIISLINFVESSTESVVKVGLKRNCSCLVINENLIQTANGYNNKLSTNITNSNLTSDGNNQKTTKGIFSTTQEKISKLEETTSIKTSLKNNETSKSTEIVPVPVIKDKITTQKNIDKTTSKQITNKIILEIESTTIFNNVTTDKNNKDLSKIMENKVTVINKNKTLIEKKQTTRVGNTLLKKNNETNKIVKESKLITKAPSTRFSIYESTTKATVPLTEYEGIVFKIFIFIKNFKKTINNFIFY</sequence>
<dbReference type="WBParaSite" id="TCONS_00009476.p1">
    <property type="protein sequence ID" value="TCONS_00009476.p1"/>
    <property type="gene ID" value="XLOC_007282"/>
</dbReference>
<evidence type="ECO:0000256" key="1">
    <source>
        <dbReference type="SAM" id="SignalP"/>
    </source>
</evidence>
<dbReference type="Proteomes" id="UP000035681">
    <property type="component" value="Unplaced"/>
</dbReference>
<accession>A0A0K0ED83</accession>
<name>A0A0K0ED83_STRER</name>
<keyword evidence="1" id="KW-0732">Signal</keyword>
<proteinExistence type="predicted"/>
<organism evidence="3">
    <name type="scientific">Strongyloides stercoralis</name>
    <name type="common">Threadworm</name>
    <dbReference type="NCBI Taxonomy" id="6248"/>
    <lineage>
        <taxon>Eukaryota</taxon>
        <taxon>Metazoa</taxon>
        <taxon>Ecdysozoa</taxon>
        <taxon>Nematoda</taxon>
        <taxon>Chromadorea</taxon>
        <taxon>Rhabditida</taxon>
        <taxon>Tylenchina</taxon>
        <taxon>Panagrolaimomorpha</taxon>
        <taxon>Strongyloidoidea</taxon>
        <taxon>Strongyloididae</taxon>
        <taxon>Strongyloides</taxon>
    </lineage>
</organism>
<evidence type="ECO:0000313" key="3">
    <source>
        <dbReference type="WBParaSite" id="SSTP_0000744600.1"/>
    </source>
</evidence>
<dbReference type="WBParaSite" id="SSTP_0000744600.1">
    <property type="protein sequence ID" value="SSTP_0000744600.1"/>
    <property type="gene ID" value="SSTP_0000744600"/>
</dbReference>